<dbReference type="InterPro" id="IPR016135">
    <property type="entry name" value="UBQ-conjugating_enzyme/RWD"/>
</dbReference>
<dbReference type="InterPro" id="IPR023313">
    <property type="entry name" value="UBQ-conjugating_AS"/>
</dbReference>
<dbReference type="RefSeq" id="XP_034252572.1">
    <property type="nucleotide sequence ID" value="XM_034396681.1"/>
</dbReference>
<keyword evidence="1" id="KW-0808">Transferase</keyword>
<dbReference type="OrthoDB" id="6881509at2759"/>
<name>A0A6P9A3Y5_THRPL</name>
<feature type="active site" description="Glycyl thioester intermediate" evidence="3">
    <location>
        <position position="110"/>
    </location>
</feature>
<keyword evidence="4" id="KW-0067">ATP-binding</keyword>
<reference evidence="7" key="1">
    <citation type="submission" date="2025-08" db="UniProtKB">
        <authorList>
            <consortium name="RefSeq"/>
        </authorList>
    </citation>
    <scope>IDENTIFICATION</scope>
    <source>
        <tissue evidence="7">Total insect</tissue>
    </source>
</reference>
<dbReference type="GO" id="GO:0016740">
    <property type="term" value="F:transferase activity"/>
    <property type="evidence" value="ECO:0007669"/>
    <property type="project" value="UniProtKB-KW"/>
</dbReference>
<dbReference type="Gene3D" id="3.10.110.10">
    <property type="entry name" value="Ubiquitin Conjugating Enzyme"/>
    <property type="match status" value="1"/>
</dbReference>
<evidence type="ECO:0000313" key="7">
    <source>
        <dbReference type="RefSeq" id="XP_034252572.1"/>
    </source>
</evidence>
<protein>
    <submittedName>
        <fullName evidence="7">Ubiquitin-conjugating enzyme E2 10-like</fullName>
    </submittedName>
</protein>
<comment type="similarity">
    <text evidence="4">Belongs to the ubiquitin-conjugating enzyme family.</text>
</comment>
<accession>A0A6P9A3Y5</accession>
<dbReference type="KEGG" id="tpal:117652048"/>
<proteinExistence type="inferred from homology"/>
<dbReference type="Pfam" id="PF00179">
    <property type="entry name" value="UQ_con"/>
    <property type="match status" value="1"/>
</dbReference>
<sequence>MEGDGSELDSSDELIRLVIEDDDEGDEGATTMVSKPYHNQHLISEEFELRDATNLKKIVVGIPGAMRTPYETGVFEVELHVPRKYPYESPKFLFKTTIFHPNIGPDGVVCVDMLDDKWYPSFTLQTACLCMQTLMRDPNPLSPLNVEAGRMMRRDQEMFNRTVIMWTKIYAKGTLSFPDYEERLSIISALNGDIAEALRALTSHSWDQHEASQRVTIIHPEDE</sequence>
<dbReference type="PROSITE" id="PS50127">
    <property type="entry name" value="UBC_2"/>
    <property type="match status" value="1"/>
</dbReference>
<dbReference type="PROSITE" id="PS00183">
    <property type="entry name" value="UBC_1"/>
    <property type="match status" value="1"/>
</dbReference>
<dbReference type="GO" id="GO:0005524">
    <property type="term" value="F:ATP binding"/>
    <property type="evidence" value="ECO:0007669"/>
    <property type="project" value="UniProtKB-UniRule"/>
</dbReference>
<keyword evidence="2 4" id="KW-0833">Ubl conjugation pathway</keyword>
<dbReference type="InterPro" id="IPR000608">
    <property type="entry name" value="UBC"/>
</dbReference>
<dbReference type="SUPFAM" id="SSF54495">
    <property type="entry name" value="UBC-like"/>
    <property type="match status" value="1"/>
</dbReference>
<evidence type="ECO:0000256" key="2">
    <source>
        <dbReference type="ARBA" id="ARBA00022786"/>
    </source>
</evidence>
<dbReference type="PANTHER" id="PTHR24067">
    <property type="entry name" value="UBIQUITIN-CONJUGATING ENZYME E2"/>
    <property type="match status" value="1"/>
</dbReference>
<evidence type="ECO:0000256" key="3">
    <source>
        <dbReference type="PROSITE-ProRule" id="PRU10133"/>
    </source>
</evidence>
<gene>
    <name evidence="7" type="primary">LOC117652048</name>
</gene>
<keyword evidence="4" id="KW-0547">Nucleotide-binding</keyword>
<dbReference type="Proteomes" id="UP000515158">
    <property type="component" value="Unplaced"/>
</dbReference>
<keyword evidence="6" id="KW-1185">Reference proteome</keyword>
<evidence type="ECO:0000259" key="5">
    <source>
        <dbReference type="PROSITE" id="PS50127"/>
    </source>
</evidence>
<evidence type="ECO:0000313" key="6">
    <source>
        <dbReference type="Proteomes" id="UP000515158"/>
    </source>
</evidence>
<dbReference type="InterPro" id="IPR050113">
    <property type="entry name" value="Ub_conjugating_enzyme"/>
</dbReference>
<organism evidence="7">
    <name type="scientific">Thrips palmi</name>
    <name type="common">Melon thrips</name>
    <dbReference type="NCBI Taxonomy" id="161013"/>
    <lineage>
        <taxon>Eukaryota</taxon>
        <taxon>Metazoa</taxon>
        <taxon>Ecdysozoa</taxon>
        <taxon>Arthropoda</taxon>
        <taxon>Hexapoda</taxon>
        <taxon>Insecta</taxon>
        <taxon>Pterygota</taxon>
        <taxon>Neoptera</taxon>
        <taxon>Paraneoptera</taxon>
        <taxon>Thysanoptera</taxon>
        <taxon>Terebrantia</taxon>
        <taxon>Thripoidea</taxon>
        <taxon>Thripidae</taxon>
        <taxon>Thrips</taxon>
    </lineage>
</organism>
<dbReference type="AlphaFoldDB" id="A0A6P9A3Y5"/>
<dbReference type="SMART" id="SM00212">
    <property type="entry name" value="UBCc"/>
    <property type="match status" value="1"/>
</dbReference>
<dbReference type="GeneID" id="117652048"/>
<feature type="domain" description="UBC core" evidence="5">
    <location>
        <begin position="13"/>
        <end position="172"/>
    </location>
</feature>
<evidence type="ECO:0000256" key="1">
    <source>
        <dbReference type="ARBA" id="ARBA00022679"/>
    </source>
</evidence>
<evidence type="ECO:0000256" key="4">
    <source>
        <dbReference type="RuleBase" id="RU362109"/>
    </source>
</evidence>
<dbReference type="InParanoid" id="A0A6P9A3Y5"/>